<reference evidence="1" key="1">
    <citation type="submission" date="2022-07" db="EMBL/GenBank/DDBJ databases">
        <title>Chromosome-level genome of Muraenolepis orangiensis.</title>
        <authorList>
            <person name="Kim J."/>
        </authorList>
    </citation>
    <scope>NUCLEOTIDE SEQUENCE</scope>
    <source>
        <strain evidence="1">KU_S4_2022</strain>
        <tissue evidence="1">Muscle</tissue>
    </source>
</reference>
<keyword evidence="2" id="KW-1185">Reference proteome</keyword>
<accession>A0A9Q0IIX5</accession>
<dbReference type="EMBL" id="JANIIK010000046">
    <property type="protein sequence ID" value="KAJ3602142.1"/>
    <property type="molecule type" value="Genomic_DNA"/>
</dbReference>
<feature type="non-terminal residue" evidence="1">
    <location>
        <position position="213"/>
    </location>
</feature>
<feature type="non-terminal residue" evidence="1">
    <location>
        <position position="1"/>
    </location>
</feature>
<dbReference type="Proteomes" id="UP001148018">
    <property type="component" value="Unassembled WGS sequence"/>
</dbReference>
<organism evidence="1 2">
    <name type="scientific">Muraenolepis orangiensis</name>
    <name type="common">Patagonian moray cod</name>
    <dbReference type="NCBI Taxonomy" id="630683"/>
    <lineage>
        <taxon>Eukaryota</taxon>
        <taxon>Metazoa</taxon>
        <taxon>Chordata</taxon>
        <taxon>Craniata</taxon>
        <taxon>Vertebrata</taxon>
        <taxon>Euteleostomi</taxon>
        <taxon>Actinopterygii</taxon>
        <taxon>Neopterygii</taxon>
        <taxon>Teleostei</taxon>
        <taxon>Neoteleostei</taxon>
        <taxon>Acanthomorphata</taxon>
        <taxon>Zeiogadaria</taxon>
        <taxon>Gadariae</taxon>
        <taxon>Gadiformes</taxon>
        <taxon>Muraenolepidoidei</taxon>
        <taxon>Muraenolepididae</taxon>
        <taxon>Muraenolepis</taxon>
    </lineage>
</organism>
<name>A0A9Q0IIX5_9TELE</name>
<comment type="caution">
    <text evidence="1">The sequence shown here is derived from an EMBL/GenBank/DDBJ whole genome shotgun (WGS) entry which is preliminary data.</text>
</comment>
<dbReference type="AlphaFoldDB" id="A0A9Q0IIX5"/>
<evidence type="ECO:0000313" key="2">
    <source>
        <dbReference type="Proteomes" id="UP001148018"/>
    </source>
</evidence>
<gene>
    <name evidence="1" type="ORF">NHX12_029901</name>
</gene>
<proteinExistence type="predicted"/>
<sequence>RAPVGGQKCAVCLECRKARAPEWEFEFQCNTPLVLPRVARIVHYAKRPRLLCSGGVGHGGTLHAVKLQVGAEYISAPNPMNTYRTNSCLLPWSPSLSPPLVLQPSPSLSPPLVPQPVSPQPVSPLVPQPVSSPVRLLPWSPCPSPPLVPQSVFSPAHPLPWSPSLSPPLVPLSVSPPGPLAHPLPWSPSLSSPLPVFPLVPQSVSQPPLWLSE</sequence>
<evidence type="ECO:0000313" key="1">
    <source>
        <dbReference type="EMBL" id="KAJ3602142.1"/>
    </source>
</evidence>
<protein>
    <submittedName>
        <fullName evidence="1">Uncharacterized protein</fullName>
    </submittedName>
</protein>